<reference evidence="2" key="1">
    <citation type="journal article" date="2019" name="Int. J. Syst. Evol. Microbiol.">
        <title>The Global Catalogue of Microorganisms (GCM) 10K type strain sequencing project: providing services to taxonomists for standard genome sequencing and annotation.</title>
        <authorList>
            <consortium name="The Broad Institute Genomics Platform"/>
            <consortium name="The Broad Institute Genome Sequencing Center for Infectious Disease"/>
            <person name="Wu L."/>
            <person name="Ma J."/>
        </authorList>
    </citation>
    <scope>NUCLEOTIDE SEQUENCE [LARGE SCALE GENOMIC DNA]</scope>
    <source>
        <strain evidence="2">CCUG 66188</strain>
    </source>
</reference>
<evidence type="ECO:0000313" key="2">
    <source>
        <dbReference type="Proteomes" id="UP001596353"/>
    </source>
</evidence>
<evidence type="ECO:0008006" key="3">
    <source>
        <dbReference type="Google" id="ProtNLM"/>
    </source>
</evidence>
<evidence type="ECO:0000313" key="1">
    <source>
        <dbReference type="EMBL" id="MFC6759866.1"/>
    </source>
</evidence>
<dbReference type="Proteomes" id="UP001596353">
    <property type="component" value="Unassembled WGS sequence"/>
</dbReference>
<sequence>MEHKAKGNLYYQWLTGMCSNLGKLLARNFGKIAGKRHRLAAAADARPDAFEIN</sequence>
<gene>
    <name evidence="1" type="ORF">ACFQFQ_10805</name>
</gene>
<comment type="caution">
    <text evidence="1">The sequence shown here is derived from an EMBL/GenBank/DDBJ whole genome shotgun (WGS) entry which is preliminary data.</text>
</comment>
<protein>
    <recommendedName>
        <fullName evidence="3">Transposase</fullName>
    </recommendedName>
</protein>
<keyword evidence="2" id="KW-1185">Reference proteome</keyword>
<proteinExistence type="predicted"/>
<accession>A0ABW2B3X7</accession>
<organism evidence="1 2">
    <name type="scientific">Sulfitobacter porphyrae</name>
    <dbReference type="NCBI Taxonomy" id="1246864"/>
    <lineage>
        <taxon>Bacteria</taxon>
        <taxon>Pseudomonadati</taxon>
        <taxon>Pseudomonadota</taxon>
        <taxon>Alphaproteobacteria</taxon>
        <taxon>Rhodobacterales</taxon>
        <taxon>Roseobacteraceae</taxon>
        <taxon>Sulfitobacter</taxon>
    </lineage>
</organism>
<dbReference type="EMBL" id="JBHSWG010000001">
    <property type="protein sequence ID" value="MFC6759866.1"/>
    <property type="molecule type" value="Genomic_DNA"/>
</dbReference>
<name>A0ABW2B3X7_9RHOB</name>